<proteinExistence type="predicted"/>
<accession>A0AAD0SMF4</accession>
<keyword evidence="2" id="KW-1185">Reference proteome</keyword>
<name>A0AAD0SMF4_9GAMM</name>
<dbReference type="RefSeq" id="WP_118895066.1">
    <property type="nucleotide sequence ID" value="NZ_CP023009.1"/>
</dbReference>
<dbReference type="KEGG" id="lbq:CKQ53_13210"/>
<evidence type="ECO:0000313" key="1">
    <source>
        <dbReference type="EMBL" id="AXW87833.1"/>
    </source>
</evidence>
<dbReference type="EMBL" id="CP023009">
    <property type="protein sequence ID" value="AXW87833.1"/>
    <property type="molecule type" value="Genomic_DNA"/>
</dbReference>
<evidence type="ECO:0000313" key="2">
    <source>
        <dbReference type="Proteomes" id="UP000263881"/>
    </source>
</evidence>
<dbReference type="AlphaFoldDB" id="A0AAD0SMF4"/>
<sequence>MSENKELLIDSLAAQTVLHFVISVLTNEQKELLKGLANCASPAIADPDEDDEIREYMKEMHIKVKEIIEIGTKAFE</sequence>
<reference evidence="1 2" key="1">
    <citation type="submission" date="2017-08" db="EMBL/GenBank/DDBJ databases">
        <title>Comparative genomics of bacteria isolated from necrotic lesions of AOD affected trees.</title>
        <authorList>
            <person name="Doonan J."/>
            <person name="Denman S."/>
            <person name="McDonald J.E."/>
        </authorList>
    </citation>
    <scope>NUCLEOTIDE SEQUENCE [LARGE SCALE GENOMIC DNA]</scope>
    <source>
        <strain evidence="1 2">477</strain>
    </source>
</reference>
<gene>
    <name evidence="1" type="ORF">CKQ53_13210</name>
</gene>
<protein>
    <submittedName>
        <fullName evidence="1">Uncharacterized protein</fullName>
    </submittedName>
</protein>
<organism evidence="1 2">
    <name type="scientific">Lonsdalea britannica</name>
    <dbReference type="NCBI Taxonomy" id="1082704"/>
    <lineage>
        <taxon>Bacteria</taxon>
        <taxon>Pseudomonadati</taxon>
        <taxon>Pseudomonadota</taxon>
        <taxon>Gammaproteobacteria</taxon>
        <taxon>Enterobacterales</taxon>
        <taxon>Pectobacteriaceae</taxon>
        <taxon>Lonsdalea</taxon>
    </lineage>
</organism>
<dbReference type="Proteomes" id="UP000263881">
    <property type="component" value="Chromosome"/>
</dbReference>